<evidence type="ECO:0000256" key="6">
    <source>
        <dbReference type="ARBA" id="ARBA00029445"/>
    </source>
</evidence>
<keyword evidence="5" id="KW-0325">Glycoprotein</keyword>
<accession>K3X2P6</accession>
<organism evidence="9 10">
    <name type="scientific">Globisporangium ultimum (strain ATCC 200006 / CBS 805.95 / DAOM BR144)</name>
    <name type="common">Pythium ultimum</name>
    <dbReference type="NCBI Taxonomy" id="431595"/>
    <lineage>
        <taxon>Eukaryota</taxon>
        <taxon>Sar</taxon>
        <taxon>Stramenopiles</taxon>
        <taxon>Oomycota</taxon>
        <taxon>Peronosporomycetes</taxon>
        <taxon>Pythiales</taxon>
        <taxon>Pythiaceae</taxon>
        <taxon>Globisporangium</taxon>
    </lineage>
</organism>
<evidence type="ECO:0000256" key="4">
    <source>
        <dbReference type="ARBA" id="ARBA00023136"/>
    </source>
</evidence>
<comment type="subcellular location">
    <subcellularLocation>
        <location evidence="1">Membrane</location>
        <topology evidence="1">Multi-pass membrane protein</topology>
    </subcellularLocation>
</comment>
<dbReference type="HOGENOM" id="CLU_113931_0_0_1"/>
<keyword evidence="10" id="KW-1185">Reference proteome</keyword>
<sequence length="234" mass="26004">MRSTLQHILLLLLGVLVLLSAAIVHQVKADEDTNSNDEEPKTPVCRQIAKNSLAFCSMVDYVAVVDENDPNGANFDAKARFYYENVNVVLQRFGCHAKYSLYNCDDCRDAYKYWICSIKFQKCGYHAQQEQGGDDPDNASNGNLDDYHAAICAASSNVVTSTTETCANGAASRHRTCLSICEDVVRKCPYVLNFQCPTANTVFFSTDITTCNKMDRTENPDHPDQPWPGTFADS</sequence>
<dbReference type="VEuPathDB" id="FungiDB:PYU1_G011469"/>
<dbReference type="InterPro" id="IPR055288">
    <property type="entry name" value="NALCN_aux_factor_1/2"/>
</dbReference>
<dbReference type="STRING" id="431595.K3X2P6"/>
<comment type="similarity">
    <text evidence="6">Belongs to the NALF family.</text>
</comment>
<dbReference type="Proteomes" id="UP000019132">
    <property type="component" value="Unassembled WGS sequence"/>
</dbReference>
<evidence type="ECO:0000313" key="9">
    <source>
        <dbReference type="EnsemblProtists" id="PYU1_T011495"/>
    </source>
</evidence>
<proteinExistence type="inferred from homology"/>
<dbReference type="EMBL" id="GL376571">
    <property type="status" value="NOT_ANNOTATED_CDS"/>
    <property type="molecule type" value="Genomic_DNA"/>
</dbReference>
<feature type="chain" id="PRO_5003872764" description="FZ domain-containing protein" evidence="8">
    <location>
        <begin position="30"/>
        <end position="234"/>
    </location>
</feature>
<dbReference type="PANTHER" id="PTHR15819">
    <property type="entry name" value="TRANSMEMBRANE PROTEIN FAM155"/>
    <property type="match status" value="1"/>
</dbReference>
<dbReference type="GO" id="GO:0015275">
    <property type="term" value="F:stretch-activated, monoatomic cation-selective, calcium channel activity"/>
    <property type="evidence" value="ECO:0007669"/>
    <property type="project" value="TreeGrafter"/>
</dbReference>
<evidence type="ECO:0000256" key="1">
    <source>
        <dbReference type="ARBA" id="ARBA00004141"/>
    </source>
</evidence>
<dbReference type="GO" id="GO:0098703">
    <property type="term" value="P:calcium ion import across plasma membrane"/>
    <property type="evidence" value="ECO:0007669"/>
    <property type="project" value="InterPro"/>
</dbReference>
<dbReference type="EnsemblProtists" id="PYU1_T011495">
    <property type="protein sequence ID" value="PYU1_T011495"/>
    <property type="gene ID" value="PYU1_G011469"/>
</dbReference>
<reference evidence="9" key="3">
    <citation type="submission" date="2015-02" db="UniProtKB">
        <authorList>
            <consortium name="EnsemblProtists"/>
        </authorList>
    </citation>
    <scope>IDENTIFICATION</scope>
    <source>
        <strain evidence="9">DAOM BR144</strain>
    </source>
</reference>
<evidence type="ECO:0000256" key="3">
    <source>
        <dbReference type="ARBA" id="ARBA00022989"/>
    </source>
</evidence>
<evidence type="ECO:0000256" key="7">
    <source>
        <dbReference type="SAM" id="MobiDB-lite"/>
    </source>
</evidence>
<dbReference type="AlphaFoldDB" id="K3X2P6"/>
<keyword evidence="3" id="KW-1133">Transmembrane helix</keyword>
<evidence type="ECO:0000256" key="5">
    <source>
        <dbReference type="ARBA" id="ARBA00023180"/>
    </source>
</evidence>
<evidence type="ECO:0008006" key="11">
    <source>
        <dbReference type="Google" id="ProtNLM"/>
    </source>
</evidence>
<evidence type="ECO:0000256" key="8">
    <source>
        <dbReference type="SAM" id="SignalP"/>
    </source>
</evidence>
<feature type="region of interest" description="Disordered" evidence="7">
    <location>
        <begin position="215"/>
        <end position="234"/>
    </location>
</feature>
<evidence type="ECO:0000256" key="2">
    <source>
        <dbReference type="ARBA" id="ARBA00022692"/>
    </source>
</evidence>
<dbReference type="GO" id="GO:0005886">
    <property type="term" value="C:plasma membrane"/>
    <property type="evidence" value="ECO:0007669"/>
    <property type="project" value="TreeGrafter"/>
</dbReference>
<keyword evidence="8" id="KW-0732">Signal</keyword>
<dbReference type="OMA" id="GCHAKYS"/>
<reference evidence="10" key="1">
    <citation type="journal article" date="2010" name="Genome Biol.">
        <title>Genome sequence of the necrotrophic plant pathogen Pythium ultimum reveals original pathogenicity mechanisms and effector repertoire.</title>
        <authorList>
            <person name="Levesque C.A."/>
            <person name="Brouwer H."/>
            <person name="Cano L."/>
            <person name="Hamilton J.P."/>
            <person name="Holt C."/>
            <person name="Huitema E."/>
            <person name="Raffaele S."/>
            <person name="Robideau G.P."/>
            <person name="Thines M."/>
            <person name="Win J."/>
            <person name="Zerillo M.M."/>
            <person name="Beakes G.W."/>
            <person name="Boore J.L."/>
            <person name="Busam D."/>
            <person name="Dumas B."/>
            <person name="Ferriera S."/>
            <person name="Fuerstenberg S.I."/>
            <person name="Gachon C.M."/>
            <person name="Gaulin E."/>
            <person name="Govers F."/>
            <person name="Grenville-Briggs L."/>
            <person name="Horner N."/>
            <person name="Hostetler J."/>
            <person name="Jiang R.H."/>
            <person name="Johnson J."/>
            <person name="Krajaejun T."/>
            <person name="Lin H."/>
            <person name="Meijer H.J."/>
            <person name="Moore B."/>
            <person name="Morris P."/>
            <person name="Phuntmart V."/>
            <person name="Puiu D."/>
            <person name="Shetty J."/>
            <person name="Stajich J.E."/>
            <person name="Tripathy S."/>
            <person name="Wawra S."/>
            <person name="van West P."/>
            <person name="Whitty B.R."/>
            <person name="Coutinho P.M."/>
            <person name="Henrissat B."/>
            <person name="Martin F."/>
            <person name="Thomas P.D."/>
            <person name="Tyler B.M."/>
            <person name="De Vries R.P."/>
            <person name="Kamoun S."/>
            <person name="Yandell M."/>
            <person name="Tisserat N."/>
            <person name="Buell C.R."/>
        </authorList>
    </citation>
    <scope>NUCLEOTIDE SEQUENCE</scope>
    <source>
        <strain evidence="10">DAOM:BR144</strain>
    </source>
</reference>
<dbReference type="eggNOG" id="ENOG502SG6A">
    <property type="taxonomic scope" value="Eukaryota"/>
</dbReference>
<dbReference type="PANTHER" id="PTHR15819:SF11">
    <property type="entry name" value="MID1, ISOFORM A"/>
    <property type="match status" value="1"/>
</dbReference>
<reference evidence="10" key="2">
    <citation type="submission" date="2010-04" db="EMBL/GenBank/DDBJ databases">
        <authorList>
            <person name="Buell R."/>
            <person name="Hamilton J."/>
            <person name="Hostetler J."/>
        </authorList>
    </citation>
    <scope>NUCLEOTIDE SEQUENCE [LARGE SCALE GENOMIC DNA]</scope>
    <source>
        <strain evidence="10">DAOM:BR144</strain>
    </source>
</reference>
<dbReference type="InterPro" id="IPR024338">
    <property type="entry name" value="MID1/Yam8"/>
</dbReference>
<name>K3X2P6_GLOUD</name>
<feature type="signal peptide" evidence="8">
    <location>
        <begin position="1"/>
        <end position="29"/>
    </location>
</feature>
<dbReference type="Pfam" id="PF12929">
    <property type="entry name" value="Mid1"/>
    <property type="match status" value="1"/>
</dbReference>
<protein>
    <recommendedName>
        <fullName evidence="11">FZ domain-containing protein</fullName>
    </recommendedName>
</protein>
<dbReference type="InParanoid" id="K3X2P6"/>
<feature type="compositionally biased region" description="Basic and acidic residues" evidence="7">
    <location>
        <begin position="215"/>
        <end position="224"/>
    </location>
</feature>
<keyword evidence="2" id="KW-0812">Transmembrane</keyword>
<keyword evidence="4" id="KW-0472">Membrane</keyword>
<evidence type="ECO:0000313" key="10">
    <source>
        <dbReference type="Proteomes" id="UP000019132"/>
    </source>
</evidence>